<proteinExistence type="predicted"/>
<gene>
    <name evidence="1" type="ORF">NQ176_g8429</name>
</gene>
<name>A0ACC1MT59_9HYPO</name>
<reference evidence="1" key="1">
    <citation type="submission" date="2022-08" db="EMBL/GenBank/DDBJ databases">
        <title>Genome Sequence of Lecanicillium fungicola.</title>
        <authorList>
            <person name="Buettner E."/>
        </authorList>
    </citation>
    <scope>NUCLEOTIDE SEQUENCE</scope>
    <source>
        <strain evidence="1">Babe33</strain>
    </source>
</reference>
<dbReference type="Proteomes" id="UP001143910">
    <property type="component" value="Unassembled WGS sequence"/>
</dbReference>
<sequence length="99" mass="10947">MSSDVSNWQFWRIATVAASPAAVSFLLGGFNQSLNLNKPTLNFRQSRFIDSKTVYRNEFEQPLSGITGTEATNLPSKSGETGQQDDAKKEHDLAVRAVR</sequence>
<evidence type="ECO:0000313" key="2">
    <source>
        <dbReference type="Proteomes" id="UP001143910"/>
    </source>
</evidence>
<dbReference type="EMBL" id="JANJQO010001644">
    <property type="protein sequence ID" value="KAJ2969913.1"/>
    <property type="molecule type" value="Genomic_DNA"/>
</dbReference>
<evidence type="ECO:0000313" key="1">
    <source>
        <dbReference type="EMBL" id="KAJ2969913.1"/>
    </source>
</evidence>
<protein>
    <submittedName>
        <fullName evidence="1">Uncharacterized protein</fullName>
    </submittedName>
</protein>
<accession>A0ACC1MT59</accession>
<keyword evidence="2" id="KW-1185">Reference proteome</keyword>
<organism evidence="1 2">
    <name type="scientific">Zarea fungicola</name>
    <dbReference type="NCBI Taxonomy" id="93591"/>
    <lineage>
        <taxon>Eukaryota</taxon>
        <taxon>Fungi</taxon>
        <taxon>Dikarya</taxon>
        <taxon>Ascomycota</taxon>
        <taxon>Pezizomycotina</taxon>
        <taxon>Sordariomycetes</taxon>
        <taxon>Hypocreomycetidae</taxon>
        <taxon>Hypocreales</taxon>
        <taxon>Cordycipitaceae</taxon>
        <taxon>Zarea</taxon>
    </lineage>
</organism>
<comment type="caution">
    <text evidence="1">The sequence shown here is derived from an EMBL/GenBank/DDBJ whole genome shotgun (WGS) entry which is preliminary data.</text>
</comment>